<accession>A0A8J8NZ80</accession>
<dbReference type="EMBL" id="RRYP01004371">
    <property type="protein sequence ID" value="TNV82914.1"/>
    <property type="molecule type" value="Genomic_DNA"/>
</dbReference>
<gene>
    <name evidence="2" type="ORF">FGO68_gene7301</name>
</gene>
<feature type="compositionally biased region" description="Basic and acidic residues" evidence="1">
    <location>
        <begin position="644"/>
        <end position="658"/>
    </location>
</feature>
<protein>
    <submittedName>
        <fullName evidence="2">Uncharacterized protein</fullName>
    </submittedName>
</protein>
<evidence type="ECO:0000313" key="2">
    <source>
        <dbReference type="EMBL" id="TNV82914.1"/>
    </source>
</evidence>
<sequence length="782" mass="88070">MLPCVIHEQQVSEEFEDIRGSLSKSKLRNNIQRGQDFYSPSMQVASIGMIGGGALLPQQIYPGGVSPSRLNPQQRAALYHQQQQLMQYRQREKDYALIMTQSLQKDAGLFPQLNSKLNNFQYQSENGSSVNVDQMLGQTHNYLYLNEEGRAPDNMGKISPEQARQLQTLSDAAAGQDSQGDLINSPPAQTPLNAIFPNEQDRQVLYNQLDASMNADQGTSPRGRIQLLMQRQQLSLSQEASIENSPGRKAQKLLPKKYYQGMRMVQPKMGKAALNQKLTPQKKRFPPTDPSNVDALNPQTPGGDSVHRGKNDSLLASINPEINVIQQIYKVILNRHEILQTQRQPYIKFKFHTQGEREFQSDTMTNFNLQDSTDQSFVSPKGLNDDTGKRYVQYLKSKIQGQPPPLIEYQGNQKQALRGLLLTTKAPVGNSRSKSTVKSLPQQVHHARQFQGNNSVSMQTSLMNFNQDPARFQLNDPSTMNLQHPMMSGRSFEMTTQYLMEGSQTGFNKQQGQNVKEINEIDEADDQPHANPKWHAGVFKNPIRHDIIAFRTPGRIRKADLEKDITERRLKFREVIATNTNASTQRNIKNGSTLDIQQQPTQFPKLSRPSLANEPTLLPNISQDHRGSNAAVSIGAPSPFSNQRIKDYDGVPLKDKRSLHNKSSTTNNNALYRKNSNTDLDSVMNQQQLQSNPHSLIQQKSSQITLIPGSNHGMLHHGSSGEMHANTQSLKHIKEQHRILKKESVLEQQRQESIIQSKLGLVATQLSREGERKNSGYLVDDQ</sequence>
<evidence type="ECO:0000313" key="3">
    <source>
        <dbReference type="Proteomes" id="UP000785679"/>
    </source>
</evidence>
<proteinExistence type="predicted"/>
<name>A0A8J8NZ80_HALGN</name>
<evidence type="ECO:0000256" key="1">
    <source>
        <dbReference type="SAM" id="MobiDB-lite"/>
    </source>
</evidence>
<keyword evidence="3" id="KW-1185">Reference proteome</keyword>
<comment type="caution">
    <text evidence="2">The sequence shown here is derived from an EMBL/GenBank/DDBJ whole genome shotgun (WGS) entry which is preliminary data.</text>
</comment>
<dbReference type="Proteomes" id="UP000785679">
    <property type="component" value="Unassembled WGS sequence"/>
</dbReference>
<dbReference type="AlphaFoldDB" id="A0A8J8NZ80"/>
<feature type="region of interest" description="Disordered" evidence="1">
    <location>
        <begin position="278"/>
        <end position="311"/>
    </location>
</feature>
<feature type="region of interest" description="Disordered" evidence="1">
    <location>
        <begin position="583"/>
        <end position="673"/>
    </location>
</feature>
<reference evidence="2" key="1">
    <citation type="submission" date="2019-06" db="EMBL/GenBank/DDBJ databases">
        <authorList>
            <person name="Zheng W."/>
        </authorList>
    </citation>
    <scope>NUCLEOTIDE SEQUENCE</scope>
    <source>
        <strain evidence="2">QDHG01</strain>
    </source>
</reference>
<feature type="compositionally biased region" description="Polar residues" evidence="1">
    <location>
        <begin position="661"/>
        <end position="673"/>
    </location>
</feature>
<feature type="compositionally biased region" description="Polar residues" evidence="1">
    <location>
        <begin position="583"/>
        <end position="604"/>
    </location>
</feature>
<organism evidence="2 3">
    <name type="scientific">Halteria grandinella</name>
    <dbReference type="NCBI Taxonomy" id="5974"/>
    <lineage>
        <taxon>Eukaryota</taxon>
        <taxon>Sar</taxon>
        <taxon>Alveolata</taxon>
        <taxon>Ciliophora</taxon>
        <taxon>Intramacronucleata</taxon>
        <taxon>Spirotrichea</taxon>
        <taxon>Stichotrichia</taxon>
        <taxon>Sporadotrichida</taxon>
        <taxon>Halteriidae</taxon>
        <taxon>Halteria</taxon>
    </lineage>
</organism>